<keyword evidence="2" id="KW-0813">Transport</keyword>
<dbReference type="InterPro" id="IPR006059">
    <property type="entry name" value="SBP"/>
</dbReference>
<dbReference type="SUPFAM" id="SSF53850">
    <property type="entry name" value="Periplasmic binding protein-like II"/>
    <property type="match status" value="1"/>
</dbReference>
<evidence type="ECO:0000313" key="6">
    <source>
        <dbReference type="Proteomes" id="UP000294739"/>
    </source>
</evidence>
<sequence>MKRSTRLAAAAAGLALLAVSACGDDGDDGGSGDGGSTEPITVWTTDTLPDRVAATEAIIADFTAETGIEVDLVGVAEDQFNQVLSSAAAAGELPDVMGSLGLEAVRTLGSGDLADTEANAAIIEGLGEDTFAERALELTRGEDDAQLAVPDTSWVQLLLYRTDLFEAAGLEPPETFEAITEAAQTLNAPGMAGFVGATSPGDAFTQQTFEHIALANGCQLVDDEGEVTIGSDECVGAFEFYGDLISNYSVAGAQDVDTVRATYFAGQAAMMVWSTFVLDEMAGLRDDALPSCPECQTDPAFLASNTGIVPAVQGPDGDEPAQFGQVVSWSVIADSATESASAFVEYMMSDGYVDWMAIAPEGKYPVRAGSEDSPTEYVDAWGTLPAGVDRKAPLSDFYGPEVLEQLAGGLDQLDRWAITQGQGDLITAVVGEAPVQQAVSAVTTEGVSAEDAAAQAQEAVEQIAGGL</sequence>
<dbReference type="RefSeq" id="WP_131898672.1">
    <property type="nucleotide sequence ID" value="NZ_SMKZ01000038.1"/>
</dbReference>
<dbReference type="Proteomes" id="UP000294739">
    <property type="component" value="Unassembled WGS sequence"/>
</dbReference>
<dbReference type="OrthoDB" id="1650177at2"/>
<dbReference type="InterPro" id="IPR050490">
    <property type="entry name" value="Bact_solute-bd_prot1"/>
</dbReference>
<feature type="signal peptide" evidence="4">
    <location>
        <begin position="1"/>
        <end position="23"/>
    </location>
</feature>
<evidence type="ECO:0000256" key="2">
    <source>
        <dbReference type="ARBA" id="ARBA00022448"/>
    </source>
</evidence>
<evidence type="ECO:0000256" key="4">
    <source>
        <dbReference type="SAM" id="SignalP"/>
    </source>
</evidence>
<dbReference type="PANTHER" id="PTHR43649">
    <property type="entry name" value="ARABINOSE-BINDING PROTEIN-RELATED"/>
    <property type="match status" value="1"/>
</dbReference>
<evidence type="ECO:0000256" key="3">
    <source>
        <dbReference type="ARBA" id="ARBA00022729"/>
    </source>
</evidence>
<name>A0A4R5CR74_9ACTN</name>
<dbReference type="Pfam" id="PF01547">
    <property type="entry name" value="SBP_bac_1"/>
    <property type="match status" value="1"/>
</dbReference>
<organism evidence="5 6">
    <name type="scientific">Jiangella asiatica</name>
    <dbReference type="NCBI Taxonomy" id="2530372"/>
    <lineage>
        <taxon>Bacteria</taxon>
        <taxon>Bacillati</taxon>
        <taxon>Actinomycetota</taxon>
        <taxon>Actinomycetes</taxon>
        <taxon>Jiangellales</taxon>
        <taxon>Jiangellaceae</taxon>
        <taxon>Jiangella</taxon>
    </lineage>
</organism>
<keyword evidence="6" id="KW-1185">Reference proteome</keyword>
<gene>
    <name evidence="5" type="ORF">E1269_22330</name>
</gene>
<dbReference type="Gene3D" id="3.40.190.10">
    <property type="entry name" value="Periplasmic binding protein-like II"/>
    <property type="match status" value="1"/>
</dbReference>
<comment type="caution">
    <text evidence="5">The sequence shown here is derived from an EMBL/GenBank/DDBJ whole genome shotgun (WGS) entry which is preliminary data.</text>
</comment>
<accession>A0A4R5CR74</accession>
<dbReference type="InParanoid" id="A0A4R5CR74"/>
<protein>
    <submittedName>
        <fullName evidence="5">Extracellular solute-binding protein</fullName>
    </submittedName>
</protein>
<evidence type="ECO:0000256" key="1">
    <source>
        <dbReference type="ARBA" id="ARBA00008520"/>
    </source>
</evidence>
<reference evidence="5 6" key="1">
    <citation type="submission" date="2019-03" db="EMBL/GenBank/DDBJ databases">
        <title>Draft genome sequences of novel Actinobacteria.</title>
        <authorList>
            <person name="Sahin N."/>
            <person name="Ay H."/>
            <person name="Saygin H."/>
        </authorList>
    </citation>
    <scope>NUCLEOTIDE SEQUENCE [LARGE SCALE GENOMIC DNA]</scope>
    <source>
        <strain evidence="5 6">5K138</strain>
    </source>
</reference>
<evidence type="ECO:0000313" key="5">
    <source>
        <dbReference type="EMBL" id="TDE01987.1"/>
    </source>
</evidence>
<dbReference type="AlphaFoldDB" id="A0A4R5CR74"/>
<feature type="chain" id="PRO_5020587205" evidence="4">
    <location>
        <begin position="24"/>
        <end position="467"/>
    </location>
</feature>
<dbReference type="EMBL" id="SMKZ01000038">
    <property type="protein sequence ID" value="TDE01987.1"/>
    <property type="molecule type" value="Genomic_DNA"/>
</dbReference>
<dbReference type="PANTHER" id="PTHR43649:SF34">
    <property type="entry name" value="ABC TRANSPORTER PERIPLASMIC-BINDING PROTEIN YCJN-RELATED"/>
    <property type="match status" value="1"/>
</dbReference>
<comment type="similarity">
    <text evidence="1">Belongs to the bacterial solute-binding protein 1 family.</text>
</comment>
<keyword evidence="3 4" id="KW-0732">Signal</keyword>
<proteinExistence type="inferred from homology"/>
<dbReference type="PROSITE" id="PS51257">
    <property type="entry name" value="PROKAR_LIPOPROTEIN"/>
    <property type="match status" value="1"/>
</dbReference>